<dbReference type="Proteomes" id="UP000009192">
    <property type="component" value="Unassembled WGS sequence"/>
</dbReference>
<feature type="compositionally biased region" description="Low complexity" evidence="1">
    <location>
        <begin position="24"/>
        <end position="33"/>
    </location>
</feature>
<protein>
    <submittedName>
        <fullName evidence="2">Uncharacterized protein</fullName>
    </submittedName>
</protein>
<dbReference type="EMBL" id="CH933816">
    <property type="protein sequence ID" value="KRG07737.1"/>
    <property type="molecule type" value="Genomic_DNA"/>
</dbReference>
<dbReference type="AlphaFoldDB" id="A0A0Q9XJX6"/>
<gene>
    <name evidence="2" type="primary">Dmoj\GI26136</name>
    <name evidence="2" type="ORF">Dmoj_GI26136</name>
</gene>
<feature type="region of interest" description="Disordered" evidence="1">
    <location>
        <begin position="1"/>
        <end position="51"/>
    </location>
</feature>
<name>A0A0Q9XJX6_DROMO</name>
<evidence type="ECO:0000313" key="2">
    <source>
        <dbReference type="EMBL" id="KRG07737.1"/>
    </source>
</evidence>
<accession>A0A0Q9XJX6</accession>
<keyword evidence="3" id="KW-1185">Reference proteome</keyword>
<reference evidence="2 3" key="1">
    <citation type="journal article" date="2007" name="Nature">
        <title>Evolution of genes and genomes on the Drosophila phylogeny.</title>
        <authorList>
            <consortium name="Drosophila 12 Genomes Consortium"/>
            <person name="Clark A.G."/>
            <person name="Eisen M.B."/>
            <person name="Smith D.R."/>
            <person name="Bergman C.M."/>
            <person name="Oliver B."/>
            <person name="Markow T.A."/>
            <person name="Kaufman T.C."/>
            <person name="Kellis M."/>
            <person name="Gelbart W."/>
            <person name="Iyer V.N."/>
            <person name="Pollard D.A."/>
            <person name="Sackton T.B."/>
            <person name="Larracuente A.M."/>
            <person name="Singh N.D."/>
            <person name="Abad J.P."/>
            <person name="Abt D.N."/>
            <person name="Adryan B."/>
            <person name="Aguade M."/>
            <person name="Akashi H."/>
            <person name="Anderson W.W."/>
            <person name="Aquadro C.F."/>
            <person name="Ardell D.H."/>
            <person name="Arguello R."/>
            <person name="Artieri C.G."/>
            <person name="Barbash D.A."/>
            <person name="Barker D."/>
            <person name="Barsanti P."/>
            <person name="Batterham P."/>
            <person name="Batzoglou S."/>
            <person name="Begun D."/>
            <person name="Bhutkar A."/>
            <person name="Blanco E."/>
            <person name="Bosak S.A."/>
            <person name="Bradley R.K."/>
            <person name="Brand A.D."/>
            <person name="Brent M.R."/>
            <person name="Brooks A.N."/>
            <person name="Brown R.H."/>
            <person name="Butlin R.K."/>
            <person name="Caggese C."/>
            <person name="Calvi B.R."/>
            <person name="Bernardo de Carvalho A."/>
            <person name="Caspi A."/>
            <person name="Castrezana S."/>
            <person name="Celniker S.E."/>
            <person name="Chang J.L."/>
            <person name="Chapple C."/>
            <person name="Chatterji S."/>
            <person name="Chinwalla A."/>
            <person name="Civetta A."/>
            <person name="Clifton S.W."/>
            <person name="Comeron J.M."/>
            <person name="Costello J.C."/>
            <person name="Coyne J.A."/>
            <person name="Daub J."/>
            <person name="David R.G."/>
            <person name="Delcher A.L."/>
            <person name="Delehaunty K."/>
            <person name="Do C.B."/>
            <person name="Ebling H."/>
            <person name="Edwards K."/>
            <person name="Eickbush T."/>
            <person name="Evans J.D."/>
            <person name="Filipski A."/>
            <person name="Findeiss S."/>
            <person name="Freyhult E."/>
            <person name="Fulton L."/>
            <person name="Fulton R."/>
            <person name="Garcia A.C."/>
            <person name="Gardiner A."/>
            <person name="Garfield D.A."/>
            <person name="Garvin B.E."/>
            <person name="Gibson G."/>
            <person name="Gilbert D."/>
            <person name="Gnerre S."/>
            <person name="Godfrey J."/>
            <person name="Good R."/>
            <person name="Gotea V."/>
            <person name="Gravely B."/>
            <person name="Greenberg A.J."/>
            <person name="Griffiths-Jones S."/>
            <person name="Gross S."/>
            <person name="Guigo R."/>
            <person name="Gustafson E.A."/>
            <person name="Haerty W."/>
            <person name="Hahn M.W."/>
            <person name="Halligan D.L."/>
            <person name="Halpern A.L."/>
            <person name="Halter G.M."/>
            <person name="Han M.V."/>
            <person name="Heger A."/>
            <person name="Hillier L."/>
            <person name="Hinrichs A.S."/>
            <person name="Holmes I."/>
            <person name="Hoskins R.A."/>
            <person name="Hubisz M.J."/>
            <person name="Hultmark D."/>
            <person name="Huntley M.A."/>
            <person name="Jaffe D.B."/>
            <person name="Jagadeeshan S."/>
            <person name="Jeck W.R."/>
            <person name="Johnson J."/>
            <person name="Jones C.D."/>
            <person name="Jordan W.C."/>
            <person name="Karpen G.H."/>
            <person name="Kataoka E."/>
            <person name="Keightley P.D."/>
            <person name="Kheradpour P."/>
            <person name="Kirkness E.F."/>
            <person name="Koerich L.B."/>
            <person name="Kristiansen K."/>
            <person name="Kudrna D."/>
            <person name="Kulathinal R.J."/>
            <person name="Kumar S."/>
            <person name="Kwok R."/>
            <person name="Lander E."/>
            <person name="Langley C.H."/>
            <person name="Lapoint R."/>
            <person name="Lazzaro B.P."/>
            <person name="Lee S.J."/>
            <person name="Levesque L."/>
            <person name="Li R."/>
            <person name="Lin C.F."/>
            <person name="Lin M.F."/>
            <person name="Lindblad-Toh K."/>
            <person name="Llopart A."/>
            <person name="Long M."/>
            <person name="Low L."/>
            <person name="Lozovsky E."/>
            <person name="Lu J."/>
            <person name="Luo M."/>
            <person name="Machado C.A."/>
            <person name="Makalowski W."/>
            <person name="Marzo M."/>
            <person name="Matsuda M."/>
            <person name="Matzkin L."/>
            <person name="McAllister B."/>
            <person name="McBride C.S."/>
            <person name="McKernan B."/>
            <person name="McKernan K."/>
            <person name="Mendez-Lago M."/>
            <person name="Minx P."/>
            <person name="Mollenhauer M.U."/>
            <person name="Montooth K."/>
            <person name="Mount S.M."/>
            <person name="Mu X."/>
            <person name="Myers E."/>
            <person name="Negre B."/>
            <person name="Newfeld S."/>
            <person name="Nielsen R."/>
            <person name="Noor M.A."/>
            <person name="O'Grady P."/>
            <person name="Pachter L."/>
            <person name="Papaceit M."/>
            <person name="Parisi M.J."/>
            <person name="Parisi M."/>
            <person name="Parts L."/>
            <person name="Pedersen J.S."/>
            <person name="Pesole G."/>
            <person name="Phillippy A.M."/>
            <person name="Ponting C.P."/>
            <person name="Pop M."/>
            <person name="Porcelli D."/>
            <person name="Powell J.R."/>
            <person name="Prohaska S."/>
            <person name="Pruitt K."/>
            <person name="Puig M."/>
            <person name="Quesneville H."/>
            <person name="Ram K.R."/>
            <person name="Rand D."/>
            <person name="Rasmussen M.D."/>
            <person name="Reed L.K."/>
            <person name="Reenan R."/>
            <person name="Reily A."/>
            <person name="Remington K.A."/>
            <person name="Rieger T.T."/>
            <person name="Ritchie M.G."/>
            <person name="Robin C."/>
            <person name="Rogers Y.H."/>
            <person name="Rohde C."/>
            <person name="Rozas J."/>
            <person name="Rubenfield M.J."/>
            <person name="Ruiz A."/>
            <person name="Russo S."/>
            <person name="Salzberg S.L."/>
            <person name="Sanchez-Gracia A."/>
            <person name="Saranga D.J."/>
            <person name="Sato H."/>
            <person name="Schaeffer S.W."/>
            <person name="Schatz M.C."/>
            <person name="Schlenke T."/>
            <person name="Schwartz R."/>
            <person name="Segarra C."/>
            <person name="Singh R.S."/>
            <person name="Sirot L."/>
            <person name="Sirota M."/>
            <person name="Sisneros N.B."/>
            <person name="Smith C.D."/>
            <person name="Smith T.F."/>
            <person name="Spieth J."/>
            <person name="Stage D.E."/>
            <person name="Stark A."/>
            <person name="Stephan W."/>
            <person name="Strausberg R.L."/>
            <person name="Strempel S."/>
            <person name="Sturgill D."/>
            <person name="Sutton G."/>
            <person name="Sutton G.G."/>
            <person name="Tao W."/>
            <person name="Teichmann S."/>
            <person name="Tobari Y.N."/>
            <person name="Tomimura Y."/>
            <person name="Tsolas J.M."/>
            <person name="Valente V.L."/>
            <person name="Venter E."/>
            <person name="Venter J.C."/>
            <person name="Vicario S."/>
            <person name="Vieira F.G."/>
            <person name="Vilella A.J."/>
            <person name="Villasante A."/>
            <person name="Walenz B."/>
            <person name="Wang J."/>
            <person name="Wasserman M."/>
            <person name="Watts T."/>
            <person name="Wilson D."/>
            <person name="Wilson R.K."/>
            <person name="Wing R.A."/>
            <person name="Wolfner M.F."/>
            <person name="Wong A."/>
            <person name="Wong G.K."/>
            <person name="Wu C.I."/>
            <person name="Wu G."/>
            <person name="Yamamoto D."/>
            <person name="Yang H.P."/>
            <person name="Yang S.P."/>
            <person name="Yorke J.A."/>
            <person name="Yoshida K."/>
            <person name="Zdobnov E."/>
            <person name="Zhang P."/>
            <person name="Zhang Y."/>
            <person name="Zimin A.V."/>
            <person name="Baldwin J."/>
            <person name="Abdouelleil A."/>
            <person name="Abdulkadir J."/>
            <person name="Abebe A."/>
            <person name="Abera B."/>
            <person name="Abreu J."/>
            <person name="Acer S.C."/>
            <person name="Aftuck L."/>
            <person name="Alexander A."/>
            <person name="An P."/>
            <person name="Anderson E."/>
            <person name="Anderson S."/>
            <person name="Arachi H."/>
            <person name="Azer M."/>
            <person name="Bachantsang P."/>
            <person name="Barry A."/>
            <person name="Bayul T."/>
            <person name="Berlin A."/>
            <person name="Bessette D."/>
            <person name="Bloom T."/>
            <person name="Blye J."/>
            <person name="Boguslavskiy L."/>
            <person name="Bonnet C."/>
            <person name="Boukhgalter B."/>
            <person name="Bourzgui I."/>
            <person name="Brown A."/>
            <person name="Cahill P."/>
            <person name="Channer S."/>
            <person name="Cheshatsang Y."/>
            <person name="Chuda L."/>
            <person name="Citroen M."/>
            <person name="Collymore A."/>
            <person name="Cooke P."/>
            <person name="Costello M."/>
            <person name="D'Aco K."/>
            <person name="Daza R."/>
            <person name="De Haan G."/>
            <person name="DeGray S."/>
            <person name="DeMaso C."/>
            <person name="Dhargay N."/>
            <person name="Dooley K."/>
            <person name="Dooley E."/>
            <person name="Doricent M."/>
            <person name="Dorje P."/>
            <person name="Dorjee K."/>
            <person name="Dupes A."/>
            <person name="Elong R."/>
            <person name="Falk J."/>
            <person name="Farina A."/>
            <person name="Faro S."/>
            <person name="Ferguson D."/>
            <person name="Fisher S."/>
            <person name="Foley C.D."/>
            <person name="Franke A."/>
            <person name="Friedrich D."/>
            <person name="Gadbois L."/>
            <person name="Gearin G."/>
            <person name="Gearin C.R."/>
            <person name="Giannoukos G."/>
            <person name="Goode T."/>
            <person name="Graham J."/>
            <person name="Grandbois E."/>
            <person name="Grewal S."/>
            <person name="Gyaltsen K."/>
            <person name="Hafez N."/>
            <person name="Hagos B."/>
            <person name="Hall J."/>
            <person name="Henson C."/>
            <person name="Hollinger A."/>
            <person name="Honan T."/>
            <person name="Huard M.D."/>
            <person name="Hughes L."/>
            <person name="Hurhula B."/>
            <person name="Husby M.E."/>
            <person name="Kamat A."/>
            <person name="Kanga B."/>
            <person name="Kashin S."/>
            <person name="Khazanovich D."/>
            <person name="Kisner P."/>
            <person name="Lance K."/>
            <person name="Lara M."/>
            <person name="Lee W."/>
            <person name="Lennon N."/>
            <person name="Letendre F."/>
            <person name="LeVine R."/>
            <person name="Lipovsky A."/>
            <person name="Liu X."/>
            <person name="Liu J."/>
            <person name="Liu S."/>
            <person name="Lokyitsang T."/>
            <person name="Lokyitsang Y."/>
            <person name="Lubonja R."/>
            <person name="Lui A."/>
            <person name="MacDonald P."/>
            <person name="Magnisalis V."/>
            <person name="Maru K."/>
            <person name="Matthews C."/>
            <person name="McCusker W."/>
            <person name="McDonough S."/>
            <person name="Mehta T."/>
            <person name="Meldrim J."/>
            <person name="Meneus L."/>
            <person name="Mihai O."/>
            <person name="Mihalev A."/>
            <person name="Mihova T."/>
            <person name="Mittelman R."/>
            <person name="Mlenga V."/>
            <person name="Montmayeur A."/>
            <person name="Mulrain L."/>
            <person name="Navidi A."/>
            <person name="Naylor J."/>
            <person name="Negash T."/>
            <person name="Nguyen T."/>
            <person name="Nguyen N."/>
            <person name="Nicol R."/>
            <person name="Norbu C."/>
            <person name="Norbu N."/>
            <person name="Novod N."/>
            <person name="O'Neill B."/>
            <person name="Osman S."/>
            <person name="Markiewicz E."/>
            <person name="Oyono O.L."/>
            <person name="Patti C."/>
            <person name="Phunkhang P."/>
            <person name="Pierre F."/>
            <person name="Priest M."/>
            <person name="Raghuraman S."/>
            <person name="Rege F."/>
            <person name="Reyes R."/>
            <person name="Rise C."/>
            <person name="Rogov P."/>
            <person name="Ross K."/>
            <person name="Ryan E."/>
            <person name="Settipalli S."/>
            <person name="Shea T."/>
            <person name="Sherpa N."/>
            <person name="Shi L."/>
            <person name="Shih D."/>
            <person name="Sparrow T."/>
            <person name="Spaulding J."/>
            <person name="Stalker J."/>
            <person name="Stange-Thomann N."/>
            <person name="Stavropoulos S."/>
            <person name="Stone C."/>
            <person name="Strader C."/>
            <person name="Tesfaye S."/>
            <person name="Thomson T."/>
            <person name="Thoulutsang Y."/>
            <person name="Thoulutsang D."/>
            <person name="Topham K."/>
            <person name="Topping I."/>
            <person name="Tsamla T."/>
            <person name="Vassiliev H."/>
            <person name="Vo A."/>
            <person name="Wangchuk T."/>
            <person name="Wangdi T."/>
            <person name="Weiand M."/>
            <person name="Wilkinson J."/>
            <person name="Wilson A."/>
            <person name="Yadav S."/>
            <person name="Young G."/>
            <person name="Yu Q."/>
            <person name="Zembek L."/>
            <person name="Zhong D."/>
            <person name="Zimmer A."/>
            <person name="Zwirko Z."/>
            <person name="Jaffe D.B."/>
            <person name="Alvarez P."/>
            <person name="Brockman W."/>
            <person name="Butler J."/>
            <person name="Chin C."/>
            <person name="Gnerre S."/>
            <person name="Grabherr M."/>
            <person name="Kleber M."/>
            <person name="Mauceli E."/>
            <person name="MacCallum I."/>
        </authorList>
    </citation>
    <scope>NUCLEOTIDE SEQUENCE [LARGE SCALE GENOMIC DNA]</scope>
    <source>
        <strain evidence="3">Tucson 15081-1352.22</strain>
    </source>
</reference>
<sequence length="103" mass="11738">MRPEVQQEAPRFREQSQDNNIYVRAANNNSNNKSNHRNHNNNGPRPLPPFTLCGQAARPKGGTVLATYLMLKVVEVAKGAGRRRGHALRENAKYFRDREIENN</sequence>
<proteinExistence type="predicted"/>
<dbReference type="KEGG" id="dmo:Dmoj_GI26136"/>
<evidence type="ECO:0000256" key="1">
    <source>
        <dbReference type="SAM" id="MobiDB-lite"/>
    </source>
</evidence>
<feature type="compositionally biased region" description="Basic and acidic residues" evidence="1">
    <location>
        <begin position="1"/>
        <end position="16"/>
    </location>
</feature>
<organism evidence="2 3">
    <name type="scientific">Drosophila mojavensis</name>
    <name type="common">Fruit fly</name>
    <dbReference type="NCBI Taxonomy" id="7230"/>
    <lineage>
        <taxon>Eukaryota</taxon>
        <taxon>Metazoa</taxon>
        <taxon>Ecdysozoa</taxon>
        <taxon>Arthropoda</taxon>
        <taxon>Hexapoda</taxon>
        <taxon>Insecta</taxon>
        <taxon>Pterygota</taxon>
        <taxon>Neoptera</taxon>
        <taxon>Endopterygota</taxon>
        <taxon>Diptera</taxon>
        <taxon>Brachycera</taxon>
        <taxon>Muscomorpha</taxon>
        <taxon>Ephydroidea</taxon>
        <taxon>Drosophilidae</taxon>
        <taxon>Drosophila</taxon>
    </lineage>
</organism>
<evidence type="ECO:0000313" key="3">
    <source>
        <dbReference type="Proteomes" id="UP000009192"/>
    </source>
</evidence>
<dbReference type="InParanoid" id="A0A0Q9XJX6"/>